<dbReference type="AlphaFoldDB" id="A0A378IN96"/>
<dbReference type="EMBL" id="UGNX01000001">
    <property type="protein sequence ID" value="STX36430.1"/>
    <property type="molecule type" value="Genomic_DNA"/>
</dbReference>
<accession>A0A378IN96</accession>
<proteinExistence type="predicted"/>
<evidence type="ECO:0000313" key="3">
    <source>
        <dbReference type="Proteomes" id="UP000054854"/>
    </source>
</evidence>
<organism evidence="2 4">
    <name type="scientific">Legionella cincinnatiensis</name>
    <dbReference type="NCBI Taxonomy" id="28085"/>
    <lineage>
        <taxon>Bacteria</taxon>
        <taxon>Pseudomonadati</taxon>
        <taxon>Pseudomonadota</taxon>
        <taxon>Gammaproteobacteria</taxon>
        <taxon>Legionellales</taxon>
        <taxon>Legionellaceae</taxon>
        <taxon>Legionella</taxon>
    </lineage>
</organism>
<dbReference type="EMBL" id="LNXX01000054">
    <property type="protein sequence ID" value="KTC78445.1"/>
    <property type="molecule type" value="Genomic_DNA"/>
</dbReference>
<reference evidence="2 4" key="2">
    <citation type="submission" date="2018-06" db="EMBL/GenBank/DDBJ databases">
        <authorList>
            <consortium name="Pathogen Informatics"/>
            <person name="Doyle S."/>
        </authorList>
    </citation>
    <scope>NUCLEOTIDE SEQUENCE [LARGE SCALE GENOMIC DNA]</scope>
    <source>
        <strain evidence="2 4">NCTC12438</strain>
    </source>
</reference>
<sequence length="478" mass="51445">MHKKINCPILFFSTTIIISASNQAFGHENLTMNLASEALATSLKSPLRNTVTVGSYKNIYGGTVPLAYYNRGNEWKLSSALPLPSDIIESSDKQVSFLNGVACDRKSRHCTAVGTYTTNTEGPKAPGYAPLSYFSNDGGVHWKLSLMLPLPLDVNTPADNQSTALYSVRCNKLNQRHCVAVGYYINDKNASAPLSYTSTNRGKRWKLSTTLPLPADIITTYSKQRSKLFGLACDTKVKSCSTVGSYINNLKSTVPLIYTSINRGQSWTISQNPLPLPEDAASNKQNSELLAIACDHTGTLCSTVGYYTTSSGGISPLSYSSSDSGNTWYLSSELPLPSDVIKRPVAQKTYLNGIFCDNIGVNCNAVGYYTNTTGGVASLSYTSNDGGNNWTVSPSTLPLPTNAASGLLSNSGLFSIICDSQKNLCTSVGYYRKNDNTGIAPLSYTSTDGGITWDVSPEINLPPDTAENNQMARLNSIN</sequence>
<evidence type="ECO:0000313" key="1">
    <source>
        <dbReference type="EMBL" id="KTC78445.1"/>
    </source>
</evidence>
<protein>
    <submittedName>
        <fullName evidence="2">BNR/Asp-box repeat containing protein</fullName>
    </submittedName>
</protein>
<dbReference type="STRING" id="28085.Lcin_3422"/>
<name>A0A378IN96_9GAMM</name>
<dbReference type="Proteomes" id="UP000255316">
    <property type="component" value="Unassembled WGS sequence"/>
</dbReference>
<evidence type="ECO:0000313" key="2">
    <source>
        <dbReference type="EMBL" id="STX36430.1"/>
    </source>
</evidence>
<dbReference type="SUPFAM" id="SSF50939">
    <property type="entry name" value="Sialidases"/>
    <property type="match status" value="1"/>
</dbReference>
<gene>
    <name evidence="1" type="ORF">Lcin_3422</name>
    <name evidence="2" type="ORF">NCTC12438_03062</name>
</gene>
<dbReference type="OrthoDB" id="9787204at2"/>
<keyword evidence="3" id="KW-1185">Reference proteome</keyword>
<evidence type="ECO:0000313" key="4">
    <source>
        <dbReference type="Proteomes" id="UP000255316"/>
    </source>
</evidence>
<reference evidence="1 3" key="1">
    <citation type="submission" date="2015-11" db="EMBL/GenBank/DDBJ databases">
        <title>Genomic analysis of 38 Legionella species identifies large and diverse effector repertoires.</title>
        <authorList>
            <person name="Burstein D."/>
            <person name="Amaro F."/>
            <person name="Zusman T."/>
            <person name="Lifshitz Z."/>
            <person name="Cohen O."/>
            <person name="Gilbert J.A."/>
            <person name="Pupko T."/>
            <person name="Shuman H.A."/>
            <person name="Segal G."/>
        </authorList>
    </citation>
    <scope>NUCLEOTIDE SEQUENCE [LARGE SCALE GENOMIC DNA]</scope>
    <source>
        <strain evidence="1 3">CDC#72-OH-14</strain>
    </source>
</reference>
<dbReference type="InterPro" id="IPR015943">
    <property type="entry name" value="WD40/YVTN_repeat-like_dom_sf"/>
</dbReference>
<dbReference type="Proteomes" id="UP000054854">
    <property type="component" value="Unassembled WGS sequence"/>
</dbReference>
<dbReference type="Gene3D" id="2.130.10.10">
    <property type="entry name" value="YVTN repeat-like/Quinoprotein amine dehydrogenase"/>
    <property type="match status" value="1"/>
</dbReference>
<dbReference type="RefSeq" id="WP_058466512.1">
    <property type="nucleotide sequence ID" value="NZ_CAAAHQ010000026.1"/>
</dbReference>
<dbReference type="InterPro" id="IPR036278">
    <property type="entry name" value="Sialidase_sf"/>
</dbReference>